<proteinExistence type="predicted"/>
<sequence length="220" mass="25043">MTSETFPADDPRHGTNAGYLRHVETDRNYCEPCREAHAIYRRSLWRRRYVLGVTSLYIDSTGTRRRIQALQALGWRYTDIDTTAGVTDGWSSSAVRGTRVNITQATKLAEAYEKLCMHLGPSGRCRTWAIRKGWLTPLAWDDIDDPNEKPRRGSNQRSRADVDEAVVIRFLTGEHHLPTTVAERYEITARWEAQGRSLGDLEALSGWNSNRYTTRQDGAA</sequence>
<gene>
    <name evidence="1" type="ORF">EFK50_01205</name>
</gene>
<dbReference type="Proteomes" id="UP000267128">
    <property type="component" value="Unassembled WGS sequence"/>
</dbReference>
<protein>
    <submittedName>
        <fullName evidence="1">Uncharacterized protein</fullName>
    </submittedName>
</protein>
<accession>A0A3N0CS18</accession>
<keyword evidence="2" id="KW-1185">Reference proteome</keyword>
<dbReference type="RefSeq" id="WP_123225719.1">
    <property type="nucleotide sequence ID" value="NZ_RJSE01000001.1"/>
</dbReference>
<dbReference type="OrthoDB" id="3825336at2"/>
<reference evidence="1 2" key="1">
    <citation type="submission" date="2018-11" db="EMBL/GenBank/DDBJ databases">
        <authorList>
            <person name="Li F."/>
        </authorList>
    </citation>
    <scope>NUCLEOTIDE SEQUENCE [LARGE SCALE GENOMIC DNA]</scope>
    <source>
        <strain evidence="1 2">Gsoil 097</strain>
    </source>
</reference>
<evidence type="ECO:0000313" key="1">
    <source>
        <dbReference type="EMBL" id="RNL66274.1"/>
    </source>
</evidence>
<dbReference type="EMBL" id="RJSE01000001">
    <property type="protein sequence ID" value="RNL66274.1"/>
    <property type="molecule type" value="Genomic_DNA"/>
</dbReference>
<name>A0A3N0CS18_9ACTN</name>
<evidence type="ECO:0000313" key="2">
    <source>
        <dbReference type="Proteomes" id="UP000267128"/>
    </source>
</evidence>
<comment type="caution">
    <text evidence="1">The sequence shown here is derived from an EMBL/GenBank/DDBJ whole genome shotgun (WGS) entry which is preliminary data.</text>
</comment>
<organism evidence="1 2">
    <name type="scientific">Nocardioides marmoriginsengisoli</name>
    <dbReference type="NCBI Taxonomy" id="661483"/>
    <lineage>
        <taxon>Bacteria</taxon>
        <taxon>Bacillati</taxon>
        <taxon>Actinomycetota</taxon>
        <taxon>Actinomycetes</taxon>
        <taxon>Propionibacteriales</taxon>
        <taxon>Nocardioidaceae</taxon>
        <taxon>Nocardioides</taxon>
    </lineage>
</organism>
<dbReference type="AlphaFoldDB" id="A0A3N0CS18"/>